<reference evidence="1 2" key="1">
    <citation type="journal article" date="2007" name="Nature">
        <title>Evolution of genes and genomes on the Drosophila phylogeny.</title>
        <authorList>
            <consortium name="Drosophila 12 Genomes Consortium"/>
            <person name="Clark A.G."/>
            <person name="Eisen M.B."/>
            <person name="Smith D.R."/>
            <person name="Bergman C.M."/>
            <person name="Oliver B."/>
            <person name="Markow T.A."/>
            <person name="Kaufman T.C."/>
            <person name="Kellis M."/>
            <person name="Gelbart W."/>
            <person name="Iyer V.N."/>
            <person name="Pollard D.A."/>
            <person name="Sackton T.B."/>
            <person name="Larracuente A.M."/>
            <person name="Singh N.D."/>
            <person name="Abad J.P."/>
            <person name="Abt D.N."/>
            <person name="Adryan B."/>
            <person name="Aguade M."/>
            <person name="Akashi H."/>
            <person name="Anderson W.W."/>
            <person name="Aquadro C.F."/>
            <person name="Ardell D.H."/>
            <person name="Arguello R."/>
            <person name="Artieri C.G."/>
            <person name="Barbash D.A."/>
            <person name="Barker D."/>
            <person name="Barsanti P."/>
            <person name="Batterham P."/>
            <person name="Batzoglou S."/>
            <person name="Begun D."/>
            <person name="Bhutkar A."/>
            <person name="Blanco E."/>
            <person name="Bosak S.A."/>
            <person name="Bradley R.K."/>
            <person name="Brand A.D."/>
            <person name="Brent M.R."/>
            <person name="Brooks A.N."/>
            <person name="Brown R.H."/>
            <person name="Butlin R.K."/>
            <person name="Caggese C."/>
            <person name="Calvi B.R."/>
            <person name="Bernardo de Carvalho A."/>
            <person name="Caspi A."/>
            <person name="Castrezana S."/>
            <person name="Celniker S.E."/>
            <person name="Chang J.L."/>
            <person name="Chapple C."/>
            <person name="Chatterji S."/>
            <person name="Chinwalla A."/>
            <person name="Civetta A."/>
            <person name="Clifton S.W."/>
            <person name="Comeron J.M."/>
            <person name="Costello J.C."/>
            <person name="Coyne J.A."/>
            <person name="Daub J."/>
            <person name="David R.G."/>
            <person name="Delcher A.L."/>
            <person name="Delehaunty K."/>
            <person name="Do C.B."/>
            <person name="Ebling H."/>
            <person name="Edwards K."/>
            <person name="Eickbush T."/>
            <person name="Evans J.D."/>
            <person name="Filipski A."/>
            <person name="Findeiss S."/>
            <person name="Freyhult E."/>
            <person name="Fulton L."/>
            <person name="Fulton R."/>
            <person name="Garcia A.C."/>
            <person name="Gardiner A."/>
            <person name="Garfield D.A."/>
            <person name="Garvin B.E."/>
            <person name="Gibson G."/>
            <person name="Gilbert D."/>
            <person name="Gnerre S."/>
            <person name="Godfrey J."/>
            <person name="Good R."/>
            <person name="Gotea V."/>
            <person name="Gravely B."/>
            <person name="Greenberg A.J."/>
            <person name="Griffiths-Jones S."/>
            <person name="Gross S."/>
            <person name="Guigo R."/>
            <person name="Gustafson E.A."/>
            <person name="Haerty W."/>
            <person name="Hahn M.W."/>
            <person name="Halligan D.L."/>
            <person name="Halpern A.L."/>
            <person name="Halter G.M."/>
            <person name="Han M.V."/>
            <person name="Heger A."/>
            <person name="Hillier L."/>
            <person name="Hinrichs A.S."/>
            <person name="Holmes I."/>
            <person name="Hoskins R.A."/>
            <person name="Hubisz M.J."/>
            <person name="Hultmark D."/>
            <person name="Huntley M.A."/>
            <person name="Jaffe D.B."/>
            <person name="Jagadeeshan S."/>
            <person name="Jeck W.R."/>
            <person name="Johnson J."/>
            <person name="Jones C.D."/>
            <person name="Jordan W.C."/>
            <person name="Karpen G.H."/>
            <person name="Kataoka E."/>
            <person name="Keightley P.D."/>
            <person name="Kheradpour P."/>
            <person name="Kirkness E.F."/>
            <person name="Koerich L.B."/>
            <person name="Kristiansen K."/>
            <person name="Kudrna D."/>
            <person name="Kulathinal R.J."/>
            <person name="Kumar S."/>
            <person name="Kwok R."/>
            <person name="Lander E."/>
            <person name="Langley C.H."/>
            <person name="Lapoint R."/>
            <person name="Lazzaro B.P."/>
            <person name="Lee S.J."/>
            <person name="Levesque L."/>
            <person name="Li R."/>
            <person name="Lin C.F."/>
            <person name="Lin M.F."/>
            <person name="Lindblad-Toh K."/>
            <person name="Llopart A."/>
            <person name="Long M."/>
            <person name="Low L."/>
            <person name="Lozovsky E."/>
            <person name="Lu J."/>
            <person name="Luo M."/>
            <person name="Machado C.A."/>
            <person name="Makalowski W."/>
            <person name="Marzo M."/>
            <person name="Matsuda M."/>
            <person name="Matzkin L."/>
            <person name="McAllister B."/>
            <person name="McBride C.S."/>
            <person name="McKernan B."/>
            <person name="McKernan K."/>
            <person name="Mendez-Lago M."/>
            <person name="Minx P."/>
            <person name="Mollenhauer M.U."/>
            <person name="Montooth K."/>
            <person name="Mount S.M."/>
            <person name="Mu X."/>
            <person name="Myers E."/>
            <person name="Negre B."/>
            <person name="Newfeld S."/>
            <person name="Nielsen R."/>
            <person name="Noor M.A."/>
            <person name="O'Grady P."/>
            <person name="Pachter L."/>
            <person name="Papaceit M."/>
            <person name="Parisi M.J."/>
            <person name="Parisi M."/>
            <person name="Parts L."/>
            <person name="Pedersen J.S."/>
            <person name="Pesole G."/>
            <person name="Phillippy A.M."/>
            <person name="Ponting C.P."/>
            <person name="Pop M."/>
            <person name="Porcelli D."/>
            <person name="Powell J.R."/>
            <person name="Prohaska S."/>
            <person name="Pruitt K."/>
            <person name="Puig M."/>
            <person name="Quesneville H."/>
            <person name="Ram K.R."/>
            <person name="Rand D."/>
            <person name="Rasmussen M.D."/>
            <person name="Reed L.K."/>
            <person name="Reenan R."/>
            <person name="Reily A."/>
            <person name="Remington K.A."/>
            <person name="Rieger T.T."/>
            <person name="Ritchie M.G."/>
            <person name="Robin C."/>
            <person name="Rogers Y.H."/>
            <person name="Rohde C."/>
            <person name="Rozas J."/>
            <person name="Rubenfield M.J."/>
            <person name="Ruiz A."/>
            <person name="Russo S."/>
            <person name="Salzberg S.L."/>
            <person name="Sanchez-Gracia A."/>
            <person name="Saranga D.J."/>
            <person name="Sato H."/>
            <person name="Schaeffer S.W."/>
            <person name="Schatz M.C."/>
            <person name="Schlenke T."/>
            <person name="Schwartz R."/>
            <person name="Segarra C."/>
            <person name="Singh R.S."/>
            <person name="Sirot L."/>
            <person name="Sirota M."/>
            <person name="Sisneros N.B."/>
            <person name="Smith C.D."/>
            <person name="Smith T.F."/>
            <person name="Spieth J."/>
            <person name="Stage D.E."/>
            <person name="Stark A."/>
            <person name="Stephan W."/>
            <person name="Strausberg R.L."/>
            <person name="Strempel S."/>
            <person name="Sturgill D."/>
            <person name="Sutton G."/>
            <person name="Sutton G.G."/>
            <person name="Tao W."/>
            <person name="Teichmann S."/>
            <person name="Tobari Y.N."/>
            <person name="Tomimura Y."/>
            <person name="Tsolas J.M."/>
            <person name="Valente V.L."/>
            <person name="Venter E."/>
            <person name="Venter J.C."/>
            <person name="Vicario S."/>
            <person name="Vieira F.G."/>
            <person name="Vilella A.J."/>
            <person name="Villasante A."/>
            <person name="Walenz B."/>
            <person name="Wang J."/>
            <person name="Wasserman M."/>
            <person name="Watts T."/>
            <person name="Wilson D."/>
            <person name="Wilson R.K."/>
            <person name="Wing R.A."/>
            <person name="Wolfner M.F."/>
            <person name="Wong A."/>
            <person name="Wong G.K."/>
            <person name="Wu C.I."/>
            <person name="Wu G."/>
            <person name="Yamamoto D."/>
            <person name="Yang H.P."/>
            <person name="Yang S.P."/>
            <person name="Yorke J.A."/>
            <person name="Yoshida K."/>
            <person name="Zdobnov E."/>
            <person name="Zhang P."/>
            <person name="Zhang Y."/>
            <person name="Zimin A.V."/>
            <person name="Baldwin J."/>
            <person name="Abdouelleil A."/>
            <person name="Abdulkadir J."/>
            <person name="Abebe A."/>
            <person name="Abera B."/>
            <person name="Abreu J."/>
            <person name="Acer S.C."/>
            <person name="Aftuck L."/>
            <person name="Alexander A."/>
            <person name="An P."/>
            <person name="Anderson E."/>
            <person name="Anderson S."/>
            <person name="Arachi H."/>
            <person name="Azer M."/>
            <person name="Bachantsang P."/>
            <person name="Barry A."/>
            <person name="Bayul T."/>
            <person name="Berlin A."/>
            <person name="Bessette D."/>
            <person name="Bloom T."/>
            <person name="Blye J."/>
            <person name="Boguslavskiy L."/>
            <person name="Bonnet C."/>
            <person name="Boukhgalter B."/>
            <person name="Bourzgui I."/>
            <person name="Brown A."/>
            <person name="Cahill P."/>
            <person name="Channer S."/>
            <person name="Cheshatsang Y."/>
            <person name="Chuda L."/>
            <person name="Citroen M."/>
            <person name="Collymore A."/>
            <person name="Cooke P."/>
            <person name="Costello M."/>
            <person name="D'Aco K."/>
            <person name="Daza R."/>
            <person name="De Haan G."/>
            <person name="DeGray S."/>
            <person name="DeMaso C."/>
            <person name="Dhargay N."/>
            <person name="Dooley K."/>
            <person name="Dooley E."/>
            <person name="Doricent M."/>
            <person name="Dorje P."/>
            <person name="Dorjee K."/>
            <person name="Dupes A."/>
            <person name="Elong R."/>
            <person name="Falk J."/>
            <person name="Farina A."/>
            <person name="Faro S."/>
            <person name="Ferguson D."/>
            <person name="Fisher S."/>
            <person name="Foley C.D."/>
            <person name="Franke A."/>
            <person name="Friedrich D."/>
            <person name="Gadbois L."/>
            <person name="Gearin G."/>
            <person name="Gearin C.R."/>
            <person name="Giannoukos G."/>
            <person name="Goode T."/>
            <person name="Graham J."/>
            <person name="Grandbois E."/>
            <person name="Grewal S."/>
            <person name="Gyaltsen K."/>
            <person name="Hafez N."/>
            <person name="Hagos B."/>
            <person name="Hall J."/>
            <person name="Henson C."/>
            <person name="Hollinger A."/>
            <person name="Honan T."/>
            <person name="Huard M.D."/>
            <person name="Hughes L."/>
            <person name="Hurhula B."/>
            <person name="Husby M.E."/>
            <person name="Kamat A."/>
            <person name="Kanga B."/>
            <person name="Kashin S."/>
            <person name="Khazanovich D."/>
            <person name="Kisner P."/>
            <person name="Lance K."/>
            <person name="Lara M."/>
            <person name="Lee W."/>
            <person name="Lennon N."/>
            <person name="Letendre F."/>
            <person name="LeVine R."/>
            <person name="Lipovsky A."/>
            <person name="Liu X."/>
            <person name="Liu J."/>
            <person name="Liu S."/>
            <person name="Lokyitsang T."/>
            <person name="Lokyitsang Y."/>
            <person name="Lubonja R."/>
            <person name="Lui A."/>
            <person name="MacDonald P."/>
            <person name="Magnisalis V."/>
            <person name="Maru K."/>
            <person name="Matthews C."/>
            <person name="McCusker W."/>
            <person name="McDonough S."/>
            <person name="Mehta T."/>
            <person name="Meldrim J."/>
            <person name="Meneus L."/>
            <person name="Mihai O."/>
            <person name="Mihalev A."/>
            <person name="Mihova T."/>
            <person name="Mittelman R."/>
            <person name="Mlenga V."/>
            <person name="Montmayeur A."/>
            <person name="Mulrain L."/>
            <person name="Navidi A."/>
            <person name="Naylor J."/>
            <person name="Negash T."/>
            <person name="Nguyen T."/>
            <person name="Nguyen N."/>
            <person name="Nicol R."/>
            <person name="Norbu C."/>
            <person name="Norbu N."/>
            <person name="Novod N."/>
            <person name="O'Neill B."/>
            <person name="Osman S."/>
            <person name="Markiewicz E."/>
            <person name="Oyono O.L."/>
            <person name="Patti C."/>
            <person name="Phunkhang P."/>
            <person name="Pierre F."/>
            <person name="Priest M."/>
            <person name="Raghuraman S."/>
            <person name="Rege F."/>
            <person name="Reyes R."/>
            <person name="Rise C."/>
            <person name="Rogov P."/>
            <person name="Ross K."/>
            <person name="Ryan E."/>
            <person name="Settipalli S."/>
            <person name="Shea T."/>
            <person name="Sherpa N."/>
            <person name="Shi L."/>
            <person name="Shih D."/>
            <person name="Sparrow T."/>
            <person name="Spaulding J."/>
            <person name="Stalker J."/>
            <person name="Stange-Thomann N."/>
            <person name="Stavropoulos S."/>
            <person name="Stone C."/>
            <person name="Strader C."/>
            <person name="Tesfaye S."/>
            <person name="Thomson T."/>
            <person name="Thoulutsang Y."/>
            <person name="Thoulutsang D."/>
            <person name="Topham K."/>
            <person name="Topping I."/>
            <person name="Tsamla T."/>
            <person name="Vassiliev H."/>
            <person name="Vo A."/>
            <person name="Wangchuk T."/>
            <person name="Wangdi T."/>
            <person name="Weiand M."/>
            <person name="Wilkinson J."/>
            <person name="Wilson A."/>
            <person name="Yadav S."/>
            <person name="Young G."/>
            <person name="Yu Q."/>
            <person name="Zembek L."/>
            <person name="Zhong D."/>
            <person name="Zimmer A."/>
            <person name="Zwirko Z."/>
            <person name="Jaffe D.B."/>
            <person name="Alvarez P."/>
            <person name="Brockman W."/>
            <person name="Butler J."/>
            <person name="Chin C."/>
            <person name="Gnerre S."/>
            <person name="Grabherr M."/>
            <person name="Kleber M."/>
            <person name="Mauceli E."/>
            <person name="MacCallum I."/>
        </authorList>
    </citation>
    <scope>NUCLEOTIDE SEQUENCE [LARGE SCALE GENOMIC DNA]</scope>
    <source>
        <strain evidence="2">MSH-3 / Tucson 14011-0111.49</strain>
    </source>
</reference>
<accession>B4GR09</accession>
<evidence type="ECO:0000313" key="1">
    <source>
        <dbReference type="EMBL" id="EDW40194.1"/>
    </source>
</evidence>
<protein>
    <submittedName>
        <fullName evidence="1">GL25127</fullName>
    </submittedName>
</protein>
<name>B4GR09_DROPE</name>
<dbReference type="Proteomes" id="UP000008744">
    <property type="component" value="Unassembled WGS sequence"/>
</dbReference>
<organism evidence="2">
    <name type="scientific">Drosophila persimilis</name>
    <name type="common">Fruit fly</name>
    <dbReference type="NCBI Taxonomy" id="7234"/>
    <lineage>
        <taxon>Eukaryota</taxon>
        <taxon>Metazoa</taxon>
        <taxon>Ecdysozoa</taxon>
        <taxon>Arthropoda</taxon>
        <taxon>Hexapoda</taxon>
        <taxon>Insecta</taxon>
        <taxon>Pterygota</taxon>
        <taxon>Neoptera</taxon>
        <taxon>Endopterygota</taxon>
        <taxon>Diptera</taxon>
        <taxon>Brachycera</taxon>
        <taxon>Muscomorpha</taxon>
        <taxon>Ephydroidea</taxon>
        <taxon>Drosophilidae</taxon>
        <taxon>Drosophila</taxon>
        <taxon>Sophophora</taxon>
    </lineage>
</organism>
<gene>
    <name evidence="1" type="primary">Dper\GL25127</name>
    <name evidence="1" type="ORF">Dper_GL25127</name>
</gene>
<dbReference type="EMBL" id="CH479188">
    <property type="protein sequence ID" value="EDW40194.1"/>
    <property type="molecule type" value="Genomic_DNA"/>
</dbReference>
<keyword evidence="2" id="KW-1185">Reference proteome</keyword>
<dbReference type="OMA" id="VWCKALD"/>
<proteinExistence type="predicted"/>
<dbReference type="AlphaFoldDB" id="B4GR09"/>
<evidence type="ECO:0000313" key="2">
    <source>
        <dbReference type="Proteomes" id="UP000008744"/>
    </source>
</evidence>
<dbReference type="HOGENOM" id="CLU_2778562_0_0_1"/>
<sequence length="69" mass="8062">MHRHQTKDAPFIVEMKKEQKRQELMAYRIKMLAGSPSTSGGVWCKALDNYDQIIHQKVPKSHMKCFTKT</sequence>